<gene>
    <name evidence="2" type="ORF">FWK35_00012272</name>
</gene>
<name>A0A6G0ZEB4_APHCR</name>
<evidence type="ECO:0000313" key="2">
    <source>
        <dbReference type="EMBL" id="KAF0768793.1"/>
    </source>
</evidence>
<proteinExistence type="predicted"/>
<dbReference type="Proteomes" id="UP000478052">
    <property type="component" value="Unassembled WGS sequence"/>
</dbReference>
<dbReference type="EMBL" id="VUJU01000703">
    <property type="protein sequence ID" value="KAF0768793.1"/>
    <property type="molecule type" value="Genomic_DNA"/>
</dbReference>
<evidence type="ECO:0000313" key="3">
    <source>
        <dbReference type="Proteomes" id="UP000478052"/>
    </source>
</evidence>
<reference evidence="2 3" key="1">
    <citation type="submission" date="2019-08" db="EMBL/GenBank/DDBJ databases">
        <title>Whole genome of Aphis craccivora.</title>
        <authorList>
            <person name="Voronova N.V."/>
            <person name="Shulinski R.S."/>
            <person name="Bandarenka Y.V."/>
            <person name="Zhorov D.G."/>
            <person name="Warner D."/>
        </authorList>
    </citation>
    <scope>NUCLEOTIDE SEQUENCE [LARGE SCALE GENOMIC DNA]</scope>
    <source>
        <strain evidence="2">180601</strain>
        <tissue evidence="2">Whole Body</tissue>
    </source>
</reference>
<comment type="caution">
    <text evidence="2">The sequence shown here is derived from an EMBL/GenBank/DDBJ whole genome shotgun (WGS) entry which is preliminary data.</text>
</comment>
<keyword evidence="3" id="KW-1185">Reference proteome</keyword>
<sequence>MRGERVLQTRRRQGNGVAERSKASVATHTVTGSNLAVTGGTSLRTSHGVWRERPPSSPIPGMAETYGCPIEILPIRRPN</sequence>
<feature type="compositionally biased region" description="Polar residues" evidence="1">
    <location>
        <begin position="24"/>
        <end position="45"/>
    </location>
</feature>
<feature type="region of interest" description="Disordered" evidence="1">
    <location>
        <begin position="1"/>
        <end position="63"/>
    </location>
</feature>
<protein>
    <submittedName>
        <fullName evidence="2">Uncharacterized protein</fullName>
    </submittedName>
</protein>
<dbReference type="AlphaFoldDB" id="A0A6G0ZEB4"/>
<organism evidence="2 3">
    <name type="scientific">Aphis craccivora</name>
    <name type="common">Cowpea aphid</name>
    <dbReference type="NCBI Taxonomy" id="307492"/>
    <lineage>
        <taxon>Eukaryota</taxon>
        <taxon>Metazoa</taxon>
        <taxon>Ecdysozoa</taxon>
        <taxon>Arthropoda</taxon>
        <taxon>Hexapoda</taxon>
        <taxon>Insecta</taxon>
        <taxon>Pterygota</taxon>
        <taxon>Neoptera</taxon>
        <taxon>Paraneoptera</taxon>
        <taxon>Hemiptera</taxon>
        <taxon>Sternorrhyncha</taxon>
        <taxon>Aphidomorpha</taxon>
        <taxon>Aphidoidea</taxon>
        <taxon>Aphididae</taxon>
        <taxon>Aphidini</taxon>
        <taxon>Aphis</taxon>
        <taxon>Aphis</taxon>
    </lineage>
</organism>
<evidence type="ECO:0000256" key="1">
    <source>
        <dbReference type="SAM" id="MobiDB-lite"/>
    </source>
</evidence>
<accession>A0A6G0ZEB4</accession>